<evidence type="ECO:0000256" key="3">
    <source>
        <dbReference type="ARBA" id="ARBA00023125"/>
    </source>
</evidence>
<dbReference type="NCBIfam" id="NF007528">
    <property type="entry name" value="PRK10141.1"/>
    <property type="match status" value="1"/>
</dbReference>
<evidence type="ECO:0000259" key="5">
    <source>
        <dbReference type="PROSITE" id="PS50987"/>
    </source>
</evidence>
<dbReference type="RefSeq" id="WP_345337033.1">
    <property type="nucleotide sequence ID" value="NZ_BAABJZ010000103.1"/>
</dbReference>
<organism evidence="6 7">
    <name type="scientific">Ferrimonas pelagia</name>
    <dbReference type="NCBI Taxonomy" id="1177826"/>
    <lineage>
        <taxon>Bacteria</taxon>
        <taxon>Pseudomonadati</taxon>
        <taxon>Pseudomonadota</taxon>
        <taxon>Gammaproteobacteria</taxon>
        <taxon>Alteromonadales</taxon>
        <taxon>Ferrimonadaceae</taxon>
        <taxon>Ferrimonas</taxon>
    </lineage>
</organism>
<keyword evidence="1" id="KW-0059">Arsenical resistance</keyword>
<dbReference type="EMBL" id="BAABJZ010000103">
    <property type="protein sequence ID" value="GAA4900225.1"/>
    <property type="molecule type" value="Genomic_DNA"/>
</dbReference>
<dbReference type="InterPro" id="IPR036390">
    <property type="entry name" value="WH_DNA-bd_sf"/>
</dbReference>
<keyword evidence="2" id="KW-0805">Transcription regulation</keyword>
<reference evidence="7" key="1">
    <citation type="journal article" date="2019" name="Int. J. Syst. Evol. Microbiol.">
        <title>The Global Catalogue of Microorganisms (GCM) 10K type strain sequencing project: providing services to taxonomists for standard genome sequencing and annotation.</title>
        <authorList>
            <consortium name="The Broad Institute Genomics Platform"/>
            <consortium name="The Broad Institute Genome Sequencing Center for Infectious Disease"/>
            <person name="Wu L."/>
            <person name="Ma J."/>
        </authorList>
    </citation>
    <scope>NUCLEOTIDE SEQUENCE [LARGE SCALE GENOMIC DNA]</scope>
    <source>
        <strain evidence="7">JCM 18401</strain>
    </source>
</reference>
<evidence type="ECO:0000256" key="2">
    <source>
        <dbReference type="ARBA" id="ARBA00023015"/>
    </source>
</evidence>
<dbReference type="InterPro" id="IPR001845">
    <property type="entry name" value="HTH_ArsR_DNA-bd_dom"/>
</dbReference>
<sequence length="114" mass="12841">MSPVILTKSLADETRLKILLLIRAEQECCVCELTCALAESQPKISRHLARLRQDGILQDRRAGQWVYYSLAVLPAWFVVALDGIAQEHADFTTAIAQRLSSMGDRPVRQQRCCN</sequence>
<dbReference type="NCBIfam" id="NF033788">
    <property type="entry name" value="HTH_metalloreg"/>
    <property type="match status" value="1"/>
</dbReference>
<accession>A0ABP9FNA1</accession>
<dbReference type="CDD" id="cd00090">
    <property type="entry name" value="HTH_ARSR"/>
    <property type="match status" value="1"/>
</dbReference>
<evidence type="ECO:0000313" key="7">
    <source>
        <dbReference type="Proteomes" id="UP001499988"/>
    </source>
</evidence>
<dbReference type="InterPro" id="IPR051081">
    <property type="entry name" value="HTH_MetalResp_TranReg"/>
</dbReference>
<dbReference type="SUPFAM" id="SSF46785">
    <property type="entry name" value="Winged helix' DNA-binding domain"/>
    <property type="match status" value="1"/>
</dbReference>
<dbReference type="SMART" id="SM00418">
    <property type="entry name" value="HTH_ARSR"/>
    <property type="match status" value="1"/>
</dbReference>
<evidence type="ECO:0000256" key="1">
    <source>
        <dbReference type="ARBA" id="ARBA00022849"/>
    </source>
</evidence>
<dbReference type="Gene3D" id="1.10.10.10">
    <property type="entry name" value="Winged helix-like DNA-binding domain superfamily/Winged helix DNA-binding domain"/>
    <property type="match status" value="1"/>
</dbReference>
<dbReference type="Pfam" id="PF01022">
    <property type="entry name" value="HTH_5"/>
    <property type="match status" value="1"/>
</dbReference>
<keyword evidence="4" id="KW-0804">Transcription</keyword>
<keyword evidence="3" id="KW-0238">DNA-binding</keyword>
<keyword evidence="7" id="KW-1185">Reference proteome</keyword>
<dbReference type="Proteomes" id="UP001499988">
    <property type="component" value="Unassembled WGS sequence"/>
</dbReference>
<evidence type="ECO:0000256" key="4">
    <source>
        <dbReference type="ARBA" id="ARBA00023163"/>
    </source>
</evidence>
<comment type="caution">
    <text evidence="6">The sequence shown here is derived from an EMBL/GenBank/DDBJ whole genome shotgun (WGS) entry which is preliminary data.</text>
</comment>
<gene>
    <name evidence="6" type="ORF">GCM10023333_37580</name>
</gene>
<dbReference type="InterPro" id="IPR036388">
    <property type="entry name" value="WH-like_DNA-bd_sf"/>
</dbReference>
<dbReference type="PANTHER" id="PTHR33154:SF18">
    <property type="entry name" value="ARSENICAL RESISTANCE OPERON REPRESSOR"/>
    <property type="match status" value="1"/>
</dbReference>
<evidence type="ECO:0000313" key="6">
    <source>
        <dbReference type="EMBL" id="GAA4900225.1"/>
    </source>
</evidence>
<dbReference type="PRINTS" id="PR00778">
    <property type="entry name" value="HTHARSR"/>
</dbReference>
<dbReference type="PROSITE" id="PS50987">
    <property type="entry name" value="HTH_ARSR_2"/>
    <property type="match status" value="1"/>
</dbReference>
<protein>
    <submittedName>
        <fullName evidence="6">Metalloregulator ArsR/SmtB family transcription factor</fullName>
    </submittedName>
</protein>
<feature type="domain" description="HTH arsR-type" evidence="5">
    <location>
        <begin position="1"/>
        <end position="93"/>
    </location>
</feature>
<dbReference type="InterPro" id="IPR011991">
    <property type="entry name" value="ArsR-like_HTH"/>
</dbReference>
<name>A0ABP9FNA1_9GAMM</name>
<dbReference type="PANTHER" id="PTHR33154">
    <property type="entry name" value="TRANSCRIPTIONAL REGULATOR, ARSR FAMILY"/>
    <property type="match status" value="1"/>
</dbReference>
<proteinExistence type="predicted"/>